<dbReference type="Gene3D" id="3.30.70.2390">
    <property type="match status" value="1"/>
</dbReference>
<feature type="region of interest" description="Disordered" evidence="1">
    <location>
        <begin position="63"/>
        <end position="121"/>
    </location>
</feature>
<dbReference type="EMBL" id="JBIYEW010000003">
    <property type="protein sequence ID" value="MFK4640363.1"/>
    <property type="molecule type" value="Genomic_DNA"/>
</dbReference>
<feature type="transmembrane region" description="Helical" evidence="2">
    <location>
        <begin position="33"/>
        <end position="54"/>
    </location>
</feature>
<evidence type="ECO:0000313" key="4">
    <source>
        <dbReference type="EMBL" id="MFK4640363.1"/>
    </source>
</evidence>
<sequence>MTKYARDEFDQVPQNTSRQGVHRDGQDVARPTLWPVLTVGAVALVLGLVAFLILPNLGLVAPSASSSVSTPAPQQTSTSPSAAPSESSSAPPASSEPSTQPTPSSTPSTSPSATPSSAPVDKSVPVAVYNGAGTAGLAGRVAGLVQGGGWTLSTVANWGGVPQQTSVIFYNAPAQKANAEALGALLGIQTIVETPDVQQPLVVVAGPGYQ</sequence>
<comment type="caution">
    <text evidence="4">The sequence shown here is derived from an EMBL/GenBank/DDBJ whole genome shotgun (WGS) entry which is preliminary data.</text>
</comment>
<dbReference type="InterPro" id="IPR027381">
    <property type="entry name" value="LytR/CpsA/Psr_C"/>
</dbReference>
<feature type="region of interest" description="Disordered" evidence="1">
    <location>
        <begin position="1"/>
        <end position="25"/>
    </location>
</feature>
<gene>
    <name evidence="4" type="ORF">ABIA52_003252</name>
</gene>
<accession>A0ABW8N9T3</accession>
<keyword evidence="2" id="KW-0472">Membrane</keyword>
<organism evidence="4 5">
    <name type="scientific">Paenarthrobacter histidinolovorans</name>
    <dbReference type="NCBI Taxonomy" id="43664"/>
    <lineage>
        <taxon>Bacteria</taxon>
        <taxon>Bacillati</taxon>
        <taxon>Actinomycetota</taxon>
        <taxon>Actinomycetes</taxon>
        <taxon>Micrococcales</taxon>
        <taxon>Micrococcaceae</taxon>
        <taxon>Paenarthrobacter</taxon>
    </lineage>
</organism>
<keyword evidence="2" id="KW-1133">Transmembrane helix</keyword>
<keyword evidence="5" id="KW-1185">Reference proteome</keyword>
<name>A0ABW8N9T3_9MICC</name>
<keyword evidence="2" id="KW-0812">Transmembrane</keyword>
<feature type="domain" description="LytR/CpsA/Psr regulator C-terminal" evidence="3">
    <location>
        <begin position="123"/>
        <end position="209"/>
    </location>
</feature>
<evidence type="ECO:0000256" key="1">
    <source>
        <dbReference type="SAM" id="MobiDB-lite"/>
    </source>
</evidence>
<reference evidence="4 5" key="1">
    <citation type="submission" date="2024-10" db="EMBL/GenBank/DDBJ databases">
        <title>Novel secondary metabolite-producing bacteria for plant disease control.</title>
        <authorList>
            <person name="Chevrette M."/>
        </authorList>
    </citation>
    <scope>NUCLEOTIDE SEQUENCE [LARGE SCALE GENOMIC DNA]</scope>
    <source>
        <strain evidence="4 5">J30 TE3557</strain>
    </source>
</reference>
<evidence type="ECO:0000256" key="2">
    <source>
        <dbReference type="SAM" id="Phobius"/>
    </source>
</evidence>
<dbReference type="RefSeq" id="WP_404595048.1">
    <property type="nucleotide sequence ID" value="NZ_JBIYEW010000003.1"/>
</dbReference>
<protein>
    <submittedName>
        <fullName evidence="4">Cytoskeletal protein RodZ</fullName>
    </submittedName>
</protein>
<dbReference type="Proteomes" id="UP001620520">
    <property type="component" value="Unassembled WGS sequence"/>
</dbReference>
<evidence type="ECO:0000259" key="3">
    <source>
        <dbReference type="Pfam" id="PF13399"/>
    </source>
</evidence>
<evidence type="ECO:0000313" key="5">
    <source>
        <dbReference type="Proteomes" id="UP001620520"/>
    </source>
</evidence>
<feature type="compositionally biased region" description="Low complexity" evidence="1">
    <location>
        <begin position="63"/>
        <end position="119"/>
    </location>
</feature>
<proteinExistence type="predicted"/>
<dbReference type="Pfam" id="PF13399">
    <property type="entry name" value="LytR_C"/>
    <property type="match status" value="1"/>
</dbReference>